<evidence type="ECO:0000256" key="4">
    <source>
        <dbReference type="ARBA" id="ARBA00023163"/>
    </source>
</evidence>
<dbReference type="SUPFAM" id="SSF46785">
    <property type="entry name" value="Winged helix' DNA-binding domain"/>
    <property type="match status" value="1"/>
</dbReference>
<dbReference type="Gene3D" id="3.40.190.290">
    <property type="match status" value="1"/>
</dbReference>
<dbReference type="PRINTS" id="PR00039">
    <property type="entry name" value="HTHLYSR"/>
</dbReference>
<evidence type="ECO:0000313" key="7">
    <source>
        <dbReference type="Proteomes" id="UP000287198"/>
    </source>
</evidence>
<dbReference type="CDD" id="cd05466">
    <property type="entry name" value="PBP2_LTTR_substrate"/>
    <property type="match status" value="1"/>
</dbReference>
<dbReference type="Pfam" id="PF00126">
    <property type="entry name" value="HTH_1"/>
    <property type="match status" value="1"/>
</dbReference>
<dbReference type="InterPro" id="IPR000847">
    <property type="entry name" value="LysR_HTH_N"/>
</dbReference>
<dbReference type="AlphaFoldDB" id="A0A432Y218"/>
<gene>
    <name evidence="6" type="ORF">CWI69_04365</name>
</gene>
<accession>A0A432Y218</accession>
<evidence type="ECO:0000313" key="6">
    <source>
        <dbReference type="EMBL" id="RUO54985.1"/>
    </source>
</evidence>
<dbReference type="Pfam" id="PF03466">
    <property type="entry name" value="LysR_substrate"/>
    <property type="match status" value="1"/>
</dbReference>
<dbReference type="GO" id="GO:0000976">
    <property type="term" value="F:transcription cis-regulatory region binding"/>
    <property type="evidence" value="ECO:0007669"/>
    <property type="project" value="TreeGrafter"/>
</dbReference>
<keyword evidence="3" id="KW-0238">DNA-binding</keyword>
<dbReference type="EMBL" id="PIPW01000001">
    <property type="protein sequence ID" value="RUO54985.1"/>
    <property type="molecule type" value="Genomic_DNA"/>
</dbReference>
<dbReference type="Proteomes" id="UP000287198">
    <property type="component" value="Unassembled WGS sequence"/>
</dbReference>
<keyword evidence="7" id="KW-1185">Reference proteome</keyword>
<reference evidence="7" key="1">
    <citation type="journal article" date="2018" name="Front. Microbiol.">
        <title>Genome-Based Analysis Reveals the Taxonomy and Diversity of the Family Idiomarinaceae.</title>
        <authorList>
            <person name="Liu Y."/>
            <person name="Lai Q."/>
            <person name="Shao Z."/>
        </authorList>
    </citation>
    <scope>NUCLEOTIDE SEQUENCE [LARGE SCALE GENOMIC DNA]</scope>
    <source>
        <strain evidence="7">BH195</strain>
    </source>
</reference>
<protein>
    <submittedName>
        <fullName evidence="6">LysR family transcriptional regulator</fullName>
    </submittedName>
</protein>
<dbReference type="InterPro" id="IPR036390">
    <property type="entry name" value="WH_DNA-bd_sf"/>
</dbReference>
<dbReference type="OrthoDB" id="464481at2"/>
<comment type="caution">
    <text evidence="6">The sequence shown here is derived from an EMBL/GenBank/DDBJ whole genome shotgun (WGS) entry which is preliminary data.</text>
</comment>
<dbReference type="PROSITE" id="PS50931">
    <property type="entry name" value="HTH_LYSR"/>
    <property type="match status" value="1"/>
</dbReference>
<evidence type="ECO:0000256" key="2">
    <source>
        <dbReference type="ARBA" id="ARBA00023015"/>
    </source>
</evidence>
<keyword evidence="2" id="KW-0805">Transcription regulation</keyword>
<dbReference type="SUPFAM" id="SSF53850">
    <property type="entry name" value="Periplasmic binding protein-like II"/>
    <property type="match status" value="1"/>
</dbReference>
<evidence type="ECO:0000259" key="5">
    <source>
        <dbReference type="PROSITE" id="PS50931"/>
    </source>
</evidence>
<name>A0A432Y218_9GAMM</name>
<dbReference type="GO" id="GO:0003700">
    <property type="term" value="F:DNA-binding transcription factor activity"/>
    <property type="evidence" value="ECO:0007669"/>
    <property type="project" value="InterPro"/>
</dbReference>
<dbReference type="PANTHER" id="PTHR30126">
    <property type="entry name" value="HTH-TYPE TRANSCRIPTIONAL REGULATOR"/>
    <property type="match status" value="1"/>
</dbReference>
<dbReference type="FunFam" id="1.10.10.10:FF:000001">
    <property type="entry name" value="LysR family transcriptional regulator"/>
    <property type="match status" value="1"/>
</dbReference>
<sequence length="326" mass="36773">MPALCAIAIYLKNTYILFIRSILENVLTRELTVSRLNYHHLYYFWRVAKHGNLTATAQQLAVSQSALSAQINQLEHSIGQPLFAREGRTLVLTELGQTVLNYAEDIFQRGEELQQLLKQGTLALPSLRIGVLSSMSRNFIDTFIQPLMQQNDVHFQLIARPQPELQELLAQHQLDVILTNHELPSNDEIAWQSQLLARQPLSVIAPQALAQLPTQVDESYRGQRWVVPSYASPLRAAFESFCTQHELAPDIVAEADDMAMLRLLARDSGALAVMPAVVVRDELVSGLLSKRFELPNSFENFYAVTLSRKYQHPLLSPLLQATQHLS</sequence>
<organism evidence="6 7">
    <name type="scientific">Pseudidiomarina halophila</name>
    <dbReference type="NCBI Taxonomy" id="1449799"/>
    <lineage>
        <taxon>Bacteria</taxon>
        <taxon>Pseudomonadati</taxon>
        <taxon>Pseudomonadota</taxon>
        <taxon>Gammaproteobacteria</taxon>
        <taxon>Alteromonadales</taxon>
        <taxon>Idiomarinaceae</taxon>
        <taxon>Pseudidiomarina</taxon>
    </lineage>
</organism>
<proteinExistence type="inferred from homology"/>
<keyword evidence="4" id="KW-0804">Transcription</keyword>
<dbReference type="InterPro" id="IPR036388">
    <property type="entry name" value="WH-like_DNA-bd_sf"/>
</dbReference>
<comment type="similarity">
    <text evidence="1">Belongs to the LysR transcriptional regulatory family.</text>
</comment>
<feature type="domain" description="HTH lysR-type" evidence="5">
    <location>
        <begin position="36"/>
        <end position="93"/>
    </location>
</feature>
<evidence type="ECO:0000256" key="1">
    <source>
        <dbReference type="ARBA" id="ARBA00009437"/>
    </source>
</evidence>
<dbReference type="PANTHER" id="PTHR30126:SF98">
    <property type="entry name" value="HTH-TYPE TRANSCRIPTIONAL ACTIVATOR BAUR"/>
    <property type="match status" value="1"/>
</dbReference>
<evidence type="ECO:0000256" key="3">
    <source>
        <dbReference type="ARBA" id="ARBA00023125"/>
    </source>
</evidence>
<dbReference type="Gene3D" id="1.10.10.10">
    <property type="entry name" value="Winged helix-like DNA-binding domain superfamily/Winged helix DNA-binding domain"/>
    <property type="match status" value="1"/>
</dbReference>
<dbReference type="InterPro" id="IPR005119">
    <property type="entry name" value="LysR_subst-bd"/>
</dbReference>